<dbReference type="AlphaFoldDB" id="A0A7J6V6L2"/>
<accession>A0A7J6V6L2</accession>
<protein>
    <submittedName>
        <fullName evidence="2">Uncharacterized protein</fullName>
    </submittedName>
</protein>
<evidence type="ECO:0000313" key="3">
    <source>
        <dbReference type="Proteomes" id="UP000554482"/>
    </source>
</evidence>
<evidence type="ECO:0000313" key="2">
    <source>
        <dbReference type="EMBL" id="KAF5180646.1"/>
    </source>
</evidence>
<keyword evidence="3" id="KW-1185">Reference proteome</keyword>
<name>A0A7J6V6L2_THATH</name>
<reference evidence="2 3" key="1">
    <citation type="submission" date="2020-06" db="EMBL/GenBank/DDBJ databases">
        <title>Transcriptomic and genomic resources for Thalictrum thalictroides and T. hernandezii: Facilitating candidate gene discovery in an emerging model plant lineage.</title>
        <authorList>
            <person name="Arias T."/>
            <person name="Riano-Pachon D.M."/>
            <person name="Di Stilio V.S."/>
        </authorList>
    </citation>
    <scope>NUCLEOTIDE SEQUENCE [LARGE SCALE GENOMIC DNA]</scope>
    <source>
        <strain evidence="3">cv. WT478/WT964</strain>
        <tissue evidence="2">Leaves</tissue>
    </source>
</reference>
<organism evidence="2 3">
    <name type="scientific">Thalictrum thalictroides</name>
    <name type="common">Rue-anemone</name>
    <name type="synonym">Anemone thalictroides</name>
    <dbReference type="NCBI Taxonomy" id="46969"/>
    <lineage>
        <taxon>Eukaryota</taxon>
        <taxon>Viridiplantae</taxon>
        <taxon>Streptophyta</taxon>
        <taxon>Embryophyta</taxon>
        <taxon>Tracheophyta</taxon>
        <taxon>Spermatophyta</taxon>
        <taxon>Magnoliopsida</taxon>
        <taxon>Ranunculales</taxon>
        <taxon>Ranunculaceae</taxon>
        <taxon>Thalictroideae</taxon>
        <taxon>Thalictrum</taxon>
    </lineage>
</organism>
<evidence type="ECO:0000256" key="1">
    <source>
        <dbReference type="SAM" id="MobiDB-lite"/>
    </source>
</evidence>
<dbReference type="Proteomes" id="UP000554482">
    <property type="component" value="Unassembled WGS sequence"/>
</dbReference>
<dbReference type="EMBL" id="JABWDY010037119">
    <property type="protein sequence ID" value="KAF5180646.1"/>
    <property type="molecule type" value="Genomic_DNA"/>
</dbReference>
<sequence>MTDNYSLQQVRPSTSANRHGFIDPSAPCQTNQTTVAIGGVSSVEAPYLPCFTGLSIKNARCLSYERMSNSSPSYVSPPTNVTDETIHLMDSFSSFEVPTWDGIVVSSPPNVKDKTKVELESSSSLTTPTVEGYVDSPVLSTTQPSEQIGFSITTTSPYLEGFGNSIVPMMPSANESAQQNQLNGSWPLFNLDEFVEELCLELDDTLYSSEQFQRIYQEYYEELMGSTVSETSQQLS</sequence>
<feature type="region of interest" description="Disordered" evidence="1">
    <location>
        <begin position="1"/>
        <end position="23"/>
    </location>
</feature>
<gene>
    <name evidence="2" type="ORF">FRX31_029767</name>
</gene>
<feature type="compositionally biased region" description="Polar residues" evidence="1">
    <location>
        <begin position="1"/>
        <end position="17"/>
    </location>
</feature>
<proteinExistence type="predicted"/>
<comment type="caution">
    <text evidence="2">The sequence shown here is derived from an EMBL/GenBank/DDBJ whole genome shotgun (WGS) entry which is preliminary data.</text>
</comment>